<dbReference type="EMBL" id="CM023486">
    <property type="protein sequence ID" value="KAH6928090.1"/>
    <property type="molecule type" value="Genomic_DNA"/>
</dbReference>
<evidence type="ECO:0000313" key="1">
    <source>
        <dbReference type="EMBL" id="KAH6928090.1"/>
    </source>
</evidence>
<accession>A0ACB7S043</accession>
<organism evidence="1 2">
    <name type="scientific">Hyalomma asiaticum</name>
    <name type="common">Tick</name>
    <dbReference type="NCBI Taxonomy" id="266040"/>
    <lineage>
        <taxon>Eukaryota</taxon>
        <taxon>Metazoa</taxon>
        <taxon>Ecdysozoa</taxon>
        <taxon>Arthropoda</taxon>
        <taxon>Chelicerata</taxon>
        <taxon>Arachnida</taxon>
        <taxon>Acari</taxon>
        <taxon>Parasitiformes</taxon>
        <taxon>Ixodida</taxon>
        <taxon>Ixodoidea</taxon>
        <taxon>Ixodidae</taxon>
        <taxon>Hyalomminae</taxon>
        <taxon>Hyalomma</taxon>
    </lineage>
</organism>
<protein>
    <submittedName>
        <fullName evidence="1">Uncharacterized protein</fullName>
    </submittedName>
</protein>
<comment type="caution">
    <text evidence="1">The sequence shown here is derived from an EMBL/GenBank/DDBJ whole genome shotgun (WGS) entry which is preliminary data.</text>
</comment>
<reference evidence="1" key="1">
    <citation type="submission" date="2020-05" db="EMBL/GenBank/DDBJ databases">
        <title>Large-scale comparative analyses of tick genomes elucidate their genetic diversity and vector capacities.</title>
        <authorList>
            <person name="Jia N."/>
            <person name="Wang J."/>
            <person name="Shi W."/>
            <person name="Du L."/>
            <person name="Sun Y."/>
            <person name="Zhan W."/>
            <person name="Jiang J."/>
            <person name="Wang Q."/>
            <person name="Zhang B."/>
            <person name="Ji P."/>
            <person name="Sakyi L.B."/>
            <person name="Cui X."/>
            <person name="Yuan T."/>
            <person name="Jiang B."/>
            <person name="Yang W."/>
            <person name="Lam T.T.-Y."/>
            <person name="Chang Q."/>
            <person name="Ding S."/>
            <person name="Wang X."/>
            <person name="Zhu J."/>
            <person name="Ruan X."/>
            <person name="Zhao L."/>
            <person name="Wei J."/>
            <person name="Que T."/>
            <person name="Du C."/>
            <person name="Cheng J."/>
            <person name="Dai P."/>
            <person name="Han X."/>
            <person name="Huang E."/>
            <person name="Gao Y."/>
            <person name="Liu J."/>
            <person name="Shao H."/>
            <person name="Ye R."/>
            <person name="Li L."/>
            <person name="Wei W."/>
            <person name="Wang X."/>
            <person name="Wang C."/>
            <person name="Yang T."/>
            <person name="Huo Q."/>
            <person name="Li W."/>
            <person name="Guo W."/>
            <person name="Chen H."/>
            <person name="Zhou L."/>
            <person name="Ni X."/>
            <person name="Tian J."/>
            <person name="Zhou Y."/>
            <person name="Sheng Y."/>
            <person name="Liu T."/>
            <person name="Pan Y."/>
            <person name="Xia L."/>
            <person name="Li J."/>
            <person name="Zhao F."/>
            <person name="Cao W."/>
        </authorList>
    </citation>
    <scope>NUCLEOTIDE SEQUENCE</scope>
    <source>
        <strain evidence="1">Hyas-2018</strain>
    </source>
</reference>
<gene>
    <name evidence="1" type="ORF">HPB50_011684</name>
</gene>
<name>A0ACB7S043_HYAAI</name>
<proteinExistence type="predicted"/>
<dbReference type="Proteomes" id="UP000821845">
    <property type="component" value="Chromosome 6"/>
</dbReference>
<sequence>MPPRRNIARRGRKSATQGRCAGMPVVSASGAAQQLESSKLTAAVVVVEKLSDSAVAKKPQAPPRKAAAASCAAIEPSPKKKKLADAPAVSEPEPAEVEDGAEASEEEAEIEEEDGTCEALFLDVDDDEGGSPAPSDEQKGDDENHKSAAEEEPAEAEKGAEVDAEENAEGVADEVYDEAAPEDDEECADEGAENMNGEEYAEVDEAIVEEEAGDGEEETGEAQEDVEEAGESQDGEEEVVEEDEENVGPGGEYGAEGDGTENWEAAADGAAEEAAEEAEYYEEGTPQDGEWDEEVECVDADDAEVVDDADDAEGAVEGVQEVDAECAEDGEGDHVMDDPAVHDETARDTHDYGAAEQLEGTGEIGAESSCVVNDTELTMEAVSDATDDTLPSVDGAGNVTCDPALSTVTEEGTVEITQLSELCPTVVFEQPETITESFRDSIQRSVQLFIERLLRDAKELGPEHESMAGQVDKVSYGCSLCNIQIEQPEQFDCHMEGAQHMKRLRWLYFMGLSMPSGPGPVMRSSSVRFSSRRKWTATLTTTHRPRHSDRGQTWRRP</sequence>
<keyword evidence="2" id="KW-1185">Reference proteome</keyword>
<evidence type="ECO:0000313" key="2">
    <source>
        <dbReference type="Proteomes" id="UP000821845"/>
    </source>
</evidence>